<dbReference type="AlphaFoldDB" id="A0A330HE75"/>
<evidence type="ECO:0000313" key="2">
    <source>
        <dbReference type="Proteomes" id="UP000251558"/>
    </source>
</evidence>
<protein>
    <submittedName>
        <fullName evidence="1">Uncharacterized protein</fullName>
    </submittedName>
</protein>
<dbReference type="EMBL" id="QMBP01000030">
    <property type="protein sequence ID" value="RAZ83007.1"/>
    <property type="molecule type" value="Genomic_DNA"/>
</dbReference>
<comment type="caution">
    <text evidence="1">The sequence shown here is derived from an EMBL/GenBank/DDBJ whole genome shotgun (WGS) entry which is preliminary data.</text>
</comment>
<reference evidence="2" key="1">
    <citation type="submission" date="2018-06" db="EMBL/GenBank/DDBJ databases">
        <authorList>
            <person name="Helene L.C."/>
            <person name="Dall'Agnol R."/>
            <person name="Delamuta J.R."/>
            <person name="Hungria M."/>
        </authorList>
    </citation>
    <scope>NUCLEOTIDE SEQUENCE [LARGE SCALE GENOMIC DNA]</scope>
    <source>
        <strain evidence="2">AC99b</strain>
    </source>
</reference>
<keyword evidence="2" id="KW-1185">Reference proteome</keyword>
<sequence>MDVLHDDAGPLRPATTAIPNAAIFRLTMTMMADWPGVLIQAGELCGIPALCYLCVSGAGALQRPGGCECERRRI</sequence>
<gene>
    <name evidence="1" type="ORF">DPM33_33805</name>
</gene>
<reference evidence="1 2" key="2">
    <citation type="submission" date="2018-07" db="EMBL/GenBank/DDBJ databases">
        <title>Diversity of Mesorhizobium strains in Brazil.</title>
        <authorList>
            <person name="Helene L.C.F."/>
            <person name="Dall'Agnol R."/>
            <person name="Delamuta J.R.M."/>
            <person name="Hungria M."/>
        </authorList>
    </citation>
    <scope>NUCLEOTIDE SEQUENCE [LARGE SCALE GENOMIC DNA]</scope>
    <source>
        <strain evidence="1 2">AC99b</strain>
    </source>
</reference>
<organism evidence="1 2">
    <name type="scientific">Mesorhizobium hawassense</name>
    <dbReference type="NCBI Taxonomy" id="1209954"/>
    <lineage>
        <taxon>Bacteria</taxon>
        <taxon>Pseudomonadati</taxon>
        <taxon>Pseudomonadota</taxon>
        <taxon>Alphaproteobacteria</taxon>
        <taxon>Hyphomicrobiales</taxon>
        <taxon>Phyllobacteriaceae</taxon>
        <taxon>Mesorhizobium</taxon>
    </lineage>
</organism>
<name>A0A330HE75_9HYPH</name>
<proteinExistence type="predicted"/>
<dbReference type="Proteomes" id="UP000251558">
    <property type="component" value="Unassembled WGS sequence"/>
</dbReference>
<evidence type="ECO:0000313" key="1">
    <source>
        <dbReference type="EMBL" id="RAZ83007.1"/>
    </source>
</evidence>
<accession>A0A330HE75</accession>